<keyword evidence="2" id="KW-1185">Reference proteome</keyword>
<sequence length="101" mass="11559">TIPNQYKVLATIGNGPVEKVRVCDLTKDHKIALGDVLLVKVIQQIHWPMADFDWQVEFGGETKFIRSQEDWDWAKALARISRLLNSDGYISNKREGGIRHI</sequence>
<organism evidence="1 2">
    <name type="scientific">Coemansia furcata</name>
    <dbReference type="NCBI Taxonomy" id="417177"/>
    <lineage>
        <taxon>Eukaryota</taxon>
        <taxon>Fungi</taxon>
        <taxon>Fungi incertae sedis</taxon>
        <taxon>Zoopagomycota</taxon>
        <taxon>Kickxellomycotina</taxon>
        <taxon>Kickxellomycetes</taxon>
        <taxon>Kickxellales</taxon>
        <taxon>Kickxellaceae</taxon>
        <taxon>Coemansia</taxon>
    </lineage>
</organism>
<proteinExistence type="predicted"/>
<reference evidence="1" key="1">
    <citation type="submission" date="2022-07" db="EMBL/GenBank/DDBJ databases">
        <title>Phylogenomic reconstructions and comparative analyses of Kickxellomycotina fungi.</title>
        <authorList>
            <person name="Reynolds N.K."/>
            <person name="Stajich J.E."/>
            <person name="Barry K."/>
            <person name="Grigoriev I.V."/>
            <person name="Crous P."/>
            <person name="Smith M.E."/>
        </authorList>
    </citation>
    <scope>NUCLEOTIDE SEQUENCE</scope>
    <source>
        <strain evidence="1">CBS 102833</strain>
    </source>
</reference>
<evidence type="ECO:0000313" key="1">
    <source>
        <dbReference type="EMBL" id="KAJ2806355.1"/>
    </source>
</evidence>
<gene>
    <name evidence="1" type="ORF">H4S07_003823</name>
</gene>
<accession>A0ACC1LF82</accession>
<protein>
    <submittedName>
        <fullName evidence="1">Uncharacterized protein</fullName>
    </submittedName>
</protein>
<comment type="caution">
    <text evidence="1">The sequence shown here is derived from an EMBL/GenBank/DDBJ whole genome shotgun (WGS) entry which is preliminary data.</text>
</comment>
<feature type="non-terminal residue" evidence="1">
    <location>
        <position position="1"/>
    </location>
</feature>
<dbReference type="EMBL" id="JANBUP010001345">
    <property type="protein sequence ID" value="KAJ2806355.1"/>
    <property type="molecule type" value="Genomic_DNA"/>
</dbReference>
<name>A0ACC1LF82_9FUNG</name>
<evidence type="ECO:0000313" key="2">
    <source>
        <dbReference type="Proteomes" id="UP001140096"/>
    </source>
</evidence>
<dbReference type="Proteomes" id="UP001140096">
    <property type="component" value="Unassembled WGS sequence"/>
</dbReference>